<dbReference type="EMBL" id="BMAO01013567">
    <property type="protein sequence ID" value="GFQ89730.1"/>
    <property type="molecule type" value="Genomic_DNA"/>
</dbReference>
<name>A0A8X6J3B8_TRICU</name>
<dbReference type="Proteomes" id="UP000887116">
    <property type="component" value="Unassembled WGS sequence"/>
</dbReference>
<sequence>MKSSPDEGSSTCSTPRRSRNATVGTEGSLSVTLQGKTPTGAKSQRLSLRTTSQLLGPPNRSSQPCCIRSTRQTTRGPCLHA</sequence>
<proteinExistence type="predicted"/>
<comment type="caution">
    <text evidence="2">The sequence shown here is derived from an EMBL/GenBank/DDBJ whole genome shotgun (WGS) entry which is preliminary data.</text>
</comment>
<evidence type="ECO:0000313" key="3">
    <source>
        <dbReference type="Proteomes" id="UP000887116"/>
    </source>
</evidence>
<feature type="region of interest" description="Disordered" evidence="1">
    <location>
        <begin position="1"/>
        <end position="81"/>
    </location>
</feature>
<dbReference type="AlphaFoldDB" id="A0A8X6J3B8"/>
<gene>
    <name evidence="2" type="ORF">TNCT_358011</name>
</gene>
<evidence type="ECO:0000313" key="2">
    <source>
        <dbReference type="EMBL" id="GFQ89730.1"/>
    </source>
</evidence>
<protein>
    <submittedName>
        <fullName evidence="2">Uncharacterized protein</fullName>
    </submittedName>
</protein>
<keyword evidence="3" id="KW-1185">Reference proteome</keyword>
<accession>A0A8X6J3B8</accession>
<feature type="compositionally biased region" description="Polar residues" evidence="1">
    <location>
        <begin position="1"/>
        <end position="75"/>
    </location>
</feature>
<evidence type="ECO:0000256" key="1">
    <source>
        <dbReference type="SAM" id="MobiDB-lite"/>
    </source>
</evidence>
<organism evidence="2 3">
    <name type="scientific">Trichonephila clavata</name>
    <name type="common">Joro spider</name>
    <name type="synonym">Nephila clavata</name>
    <dbReference type="NCBI Taxonomy" id="2740835"/>
    <lineage>
        <taxon>Eukaryota</taxon>
        <taxon>Metazoa</taxon>
        <taxon>Ecdysozoa</taxon>
        <taxon>Arthropoda</taxon>
        <taxon>Chelicerata</taxon>
        <taxon>Arachnida</taxon>
        <taxon>Araneae</taxon>
        <taxon>Araneomorphae</taxon>
        <taxon>Entelegynae</taxon>
        <taxon>Araneoidea</taxon>
        <taxon>Nephilidae</taxon>
        <taxon>Trichonephila</taxon>
    </lineage>
</organism>
<reference evidence="2" key="1">
    <citation type="submission" date="2020-07" db="EMBL/GenBank/DDBJ databases">
        <title>Multicomponent nature underlies the extraordinary mechanical properties of spider dragline silk.</title>
        <authorList>
            <person name="Kono N."/>
            <person name="Nakamura H."/>
            <person name="Mori M."/>
            <person name="Yoshida Y."/>
            <person name="Ohtoshi R."/>
            <person name="Malay A.D."/>
            <person name="Moran D.A.P."/>
            <person name="Tomita M."/>
            <person name="Numata K."/>
            <person name="Arakawa K."/>
        </authorList>
    </citation>
    <scope>NUCLEOTIDE SEQUENCE</scope>
</reference>